<proteinExistence type="predicted"/>
<protein>
    <submittedName>
        <fullName evidence="1">Uncharacterized protein</fullName>
    </submittedName>
</protein>
<gene>
    <name evidence="1" type="ORF">NOXIFER_333</name>
</gene>
<accession>A0A1Y0T1R6</accession>
<sequence length="68" mass="8200">MSWVELEQHREAALNPDWAEYDRVYKHVHDWRSYVTAEVRAIWDEIPIEGRMAIVHCCEESAGREQWD</sequence>
<keyword evidence="2" id="KW-1185">Reference proteome</keyword>
<organism evidence="1 2">
    <name type="scientific">Pseudomonas phage Noxifer</name>
    <dbReference type="NCBI Taxonomy" id="2006684"/>
    <lineage>
        <taxon>Viruses</taxon>
        <taxon>Duplodnaviria</taxon>
        <taxon>Heunggongvirae</taxon>
        <taxon>Uroviricota</taxon>
        <taxon>Caudoviricetes</taxon>
        <taxon>Chimalliviridae</taxon>
        <taxon>Noxifervirus</taxon>
        <taxon>Noxifervirus noxifer</taxon>
    </lineage>
</organism>
<evidence type="ECO:0000313" key="2">
    <source>
        <dbReference type="Proteomes" id="UP000224829"/>
    </source>
</evidence>
<dbReference type="Proteomes" id="UP000224829">
    <property type="component" value="Segment"/>
</dbReference>
<name>A0A1Y0T1R6_9CAUD</name>
<evidence type="ECO:0000313" key="1">
    <source>
        <dbReference type="EMBL" id="ARV77498.1"/>
    </source>
</evidence>
<reference evidence="1 2" key="1">
    <citation type="submission" date="2017-05" db="EMBL/GenBank/DDBJ databases">
        <authorList>
            <person name="Song R."/>
            <person name="Chenine A.L."/>
            <person name="Ruprecht R.M."/>
        </authorList>
    </citation>
    <scope>NUCLEOTIDE SEQUENCE [LARGE SCALE GENOMIC DNA]</scope>
</reference>
<dbReference type="EMBL" id="MF063068">
    <property type="protein sequence ID" value="ARV77498.1"/>
    <property type="molecule type" value="Genomic_DNA"/>
</dbReference>